<comment type="caution">
    <text evidence="2">The sequence shown here is derived from an EMBL/GenBank/DDBJ whole genome shotgun (WGS) entry which is preliminary data.</text>
</comment>
<organism evidence="2 3">
    <name type="scientific">Pyramidobacter piscolens W5455</name>
    <dbReference type="NCBI Taxonomy" id="352165"/>
    <lineage>
        <taxon>Bacteria</taxon>
        <taxon>Thermotogati</taxon>
        <taxon>Synergistota</taxon>
        <taxon>Synergistia</taxon>
        <taxon>Synergistales</taxon>
        <taxon>Dethiosulfovibrionaceae</taxon>
        <taxon>Pyramidobacter</taxon>
    </lineage>
</organism>
<evidence type="ECO:0000313" key="2">
    <source>
        <dbReference type="EMBL" id="EFB91791.1"/>
    </source>
</evidence>
<feature type="region of interest" description="Disordered" evidence="1">
    <location>
        <begin position="1"/>
        <end position="39"/>
    </location>
</feature>
<keyword evidence="3" id="KW-1185">Reference proteome</keyword>
<dbReference type="Proteomes" id="UP000006462">
    <property type="component" value="Unassembled WGS sequence"/>
</dbReference>
<reference evidence="2 3" key="1">
    <citation type="submission" date="2009-12" db="EMBL/GenBank/DDBJ databases">
        <authorList>
            <person name="Shrivastava S."/>
            <person name="Madupu R."/>
            <person name="Durkin A.S."/>
            <person name="Torralba M."/>
            <person name="Methe B."/>
            <person name="Sutton G.G."/>
            <person name="Strausberg R.L."/>
            <person name="Nelson K.E."/>
        </authorList>
    </citation>
    <scope>NUCLEOTIDE SEQUENCE [LARGE SCALE GENOMIC DNA]</scope>
    <source>
        <strain evidence="2 3">W5455</strain>
    </source>
</reference>
<protein>
    <submittedName>
        <fullName evidence="2">Uncharacterized protein</fullName>
    </submittedName>
</protein>
<proteinExistence type="predicted"/>
<evidence type="ECO:0000256" key="1">
    <source>
        <dbReference type="SAM" id="MobiDB-lite"/>
    </source>
</evidence>
<sequence>MGRNSTIPKRKTSASGSASDAETENDRGGADEKEDIQPPCCGKLHIETRRQRWKAAPSSAVCYAATAAAIRLGEPSHPRKIAVWMTDFWGENIKIPVVNREITVNA</sequence>
<gene>
    <name evidence="2" type="ORF">HMPREF7215_0523</name>
</gene>
<name>A0ABM9ZXY3_9BACT</name>
<evidence type="ECO:0000313" key="3">
    <source>
        <dbReference type="Proteomes" id="UP000006462"/>
    </source>
</evidence>
<accession>A0ABM9ZXY3</accession>
<feature type="compositionally biased region" description="Polar residues" evidence="1">
    <location>
        <begin position="1"/>
        <end position="20"/>
    </location>
</feature>
<dbReference type="EMBL" id="ADFP01000016">
    <property type="protein sequence ID" value="EFB91791.1"/>
    <property type="molecule type" value="Genomic_DNA"/>
</dbReference>